<evidence type="ECO:0000259" key="3">
    <source>
        <dbReference type="SMART" id="SM00854"/>
    </source>
</evidence>
<gene>
    <name evidence="4" type="ORF">H8718_09845</name>
</gene>
<keyword evidence="2" id="KW-0732">Signal</keyword>
<dbReference type="Gene3D" id="3.30.457.10">
    <property type="entry name" value="Copper amine oxidase-like, N-terminal domain"/>
    <property type="match status" value="1"/>
</dbReference>
<comment type="similarity">
    <text evidence="1">Belongs to the CapA family.</text>
</comment>
<dbReference type="RefSeq" id="WP_249332748.1">
    <property type="nucleotide sequence ID" value="NZ_JACRSY010000014.1"/>
</dbReference>
<dbReference type="Proteomes" id="UP000655830">
    <property type="component" value="Unassembled WGS sequence"/>
</dbReference>
<feature type="signal peptide" evidence="2">
    <location>
        <begin position="1"/>
        <end position="26"/>
    </location>
</feature>
<evidence type="ECO:0000313" key="5">
    <source>
        <dbReference type="Proteomes" id="UP000655830"/>
    </source>
</evidence>
<dbReference type="SUPFAM" id="SSF55383">
    <property type="entry name" value="Copper amine oxidase, domain N"/>
    <property type="match status" value="1"/>
</dbReference>
<keyword evidence="5" id="KW-1185">Reference proteome</keyword>
<dbReference type="InterPro" id="IPR012854">
    <property type="entry name" value="Cu_amine_oxidase-like_N"/>
</dbReference>
<protein>
    <submittedName>
        <fullName evidence="4">CapA family protein</fullName>
    </submittedName>
</protein>
<name>A0A926EKP4_9FIRM</name>
<dbReference type="InterPro" id="IPR029052">
    <property type="entry name" value="Metallo-depent_PP-like"/>
</dbReference>
<sequence>MKQMVRNLLGLCAGILMLVQTWGIRAAENGAPIQTIKLVAVGDIMMHKEEIEGGKVPGTNTYNFDYMFKHIKPYIENADLAIGNLETPLAGKERGYTGYPAFNAPEQLAIALKNTGFDVLTTANNHSLDRHYQGVAHTLKVLDEVGLAHTGTARTKEEQDKVLIQEVKGIKIAFMAYTYGTNGIRPDKDKEYCVNYLNKEKMLRDIDLAKQQGVDIICVSLHFGNEYERQQNKAQEEWVKFLFDNGVDIVLGSHPHVLQPMELQNGKFVIYSLGNFVSAQRTRYRDSSILLNLTLTKNFETGETFIDYAEYVPIWTDLSRIDGRPHFRVLPAEEALSNYRSGQDSYLSTQDYNKLMTSLADTKSMYKHTPLISKAIKIDGYIDQYLSLEEGGITLVEARKLGQALGMEVKWDAHTMQMLLIKDGRELTVLPGSRYIYEGDKFICLEAATRIIEGKVFIPLLGLSEYIGKKVEYTTTKPWISIY</sequence>
<feature type="chain" id="PRO_5037601905" evidence="2">
    <location>
        <begin position="27"/>
        <end position="483"/>
    </location>
</feature>
<evidence type="ECO:0000313" key="4">
    <source>
        <dbReference type="EMBL" id="MBC8579828.1"/>
    </source>
</evidence>
<dbReference type="AlphaFoldDB" id="A0A926EKP4"/>
<evidence type="ECO:0000256" key="1">
    <source>
        <dbReference type="ARBA" id="ARBA00005662"/>
    </source>
</evidence>
<evidence type="ECO:0000256" key="2">
    <source>
        <dbReference type="SAM" id="SignalP"/>
    </source>
</evidence>
<dbReference type="SUPFAM" id="SSF56300">
    <property type="entry name" value="Metallo-dependent phosphatases"/>
    <property type="match status" value="1"/>
</dbReference>
<proteinExistence type="inferred from homology"/>
<dbReference type="InterPro" id="IPR036582">
    <property type="entry name" value="Mao_N_sf"/>
</dbReference>
<dbReference type="Pfam" id="PF07833">
    <property type="entry name" value="Cu_amine_oxidN1"/>
    <property type="match status" value="1"/>
</dbReference>
<organism evidence="4 5">
    <name type="scientific">Zhenhengia yiwuensis</name>
    <dbReference type="NCBI Taxonomy" id="2763666"/>
    <lineage>
        <taxon>Bacteria</taxon>
        <taxon>Bacillati</taxon>
        <taxon>Bacillota</taxon>
        <taxon>Clostridia</taxon>
        <taxon>Lachnospirales</taxon>
        <taxon>Lachnospiraceae</taxon>
        <taxon>Zhenhengia</taxon>
    </lineage>
</organism>
<dbReference type="EMBL" id="JACRSY010000014">
    <property type="protein sequence ID" value="MBC8579828.1"/>
    <property type="molecule type" value="Genomic_DNA"/>
</dbReference>
<dbReference type="InterPro" id="IPR052169">
    <property type="entry name" value="CW_Biosynth-Accessory"/>
</dbReference>
<dbReference type="CDD" id="cd07381">
    <property type="entry name" value="MPP_CapA"/>
    <property type="match status" value="1"/>
</dbReference>
<dbReference type="PANTHER" id="PTHR33393:SF12">
    <property type="entry name" value="CAPSULE BIOSYNTHESIS PROTEIN CAPA"/>
    <property type="match status" value="1"/>
</dbReference>
<feature type="domain" description="Capsule synthesis protein CapA" evidence="3">
    <location>
        <begin position="37"/>
        <end position="280"/>
    </location>
</feature>
<dbReference type="PANTHER" id="PTHR33393">
    <property type="entry name" value="POLYGLUTAMINE SYNTHESIS ACCESSORY PROTEIN RV0574C-RELATED"/>
    <property type="match status" value="1"/>
</dbReference>
<dbReference type="SMART" id="SM00854">
    <property type="entry name" value="PGA_cap"/>
    <property type="match status" value="1"/>
</dbReference>
<accession>A0A926EKP4</accession>
<comment type="caution">
    <text evidence="4">The sequence shown here is derived from an EMBL/GenBank/DDBJ whole genome shotgun (WGS) entry which is preliminary data.</text>
</comment>
<dbReference type="Gene3D" id="3.60.21.10">
    <property type="match status" value="1"/>
</dbReference>
<reference evidence="4" key="1">
    <citation type="submission" date="2020-08" db="EMBL/GenBank/DDBJ databases">
        <title>Genome public.</title>
        <authorList>
            <person name="Liu C."/>
            <person name="Sun Q."/>
        </authorList>
    </citation>
    <scope>NUCLEOTIDE SEQUENCE</scope>
    <source>
        <strain evidence="4">NSJ-12</strain>
    </source>
</reference>
<dbReference type="InterPro" id="IPR019079">
    <property type="entry name" value="Capsule_synth_CapA"/>
</dbReference>
<dbReference type="Pfam" id="PF09587">
    <property type="entry name" value="PGA_cap"/>
    <property type="match status" value="1"/>
</dbReference>